<dbReference type="Gene3D" id="2.10.25.10">
    <property type="entry name" value="Laminin"/>
    <property type="match status" value="2"/>
</dbReference>
<keyword evidence="4" id="KW-0808">Transferase</keyword>
<dbReference type="InterPro" id="IPR017441">
    <property type="entry name" value="Protein_kinase_ATP_BS"/>
</dbReference>
<dbReference type="InterPro" id="IPR001245">
    <property type="entry name" value="Ser-Thr/Tyr_kinase_cat_dom"/>
</dbReference>
<dbReference type="InterPro" id="IPR018097">
    <property type="entry name" value="EGF_Ca-bd_CS"/>
</dbReference>
<evidence type="ECO:0000256" key="12">
    <source>
        <dbReference type="ARBA" id="ARBA00023136"/>
    </source>
</evidence>
<comment type="catalytic activity">
    <reaction evidence="16">
        <text>L-threonyl-[protein] + ATP = O-phospho-L-threonyl-[protein] + ADP + H(+)</text>
        <dbReference type="Rhea" id="RHEA:46608"/>
        <dbReference type="Rhea" id="RHEA-COMP:11060"/>
        <dbReference type="Rhea" id="RHEA-COMP:11605"/>
        <dbReference type="ChEBI" id="CHEBI:15378"/>
        <dbReference type="ChEBI" id="CHEBI:30013"/>
        <dbReference type="ChEBI" id="CHEBI:30616"/>
        <dbReference type="ChEBI" id="CHEBI:61977"/>
        <dbReference type="ChEBI" id="CHEBI:456216"/>
    </reaction>
</comment>
<feature type="binding site" evidence="18">
    <location>
        <position position="471"/>
    </location>
    <ligand>
        <name>ATP</name>
        <dbReference type="ChEBI" id="CHEBI:30616"/>
    </ligand>
</feature>
<dbReference type="FunFam" id="1.10.510.10:FF:000084">
    <property type="entry name" value="Wall-associated receptor kinase 2"/>
    <property type="match status" value="1"/>
</dbReference>
<evidence type="ECO:0000256" key="18">
    <source>
        <dbReference type="PROSITE-ProRule" id="PRU10141"/>
    </source>
</evidence>
<dbReference type="CDD" id="cd14066">
    <property type="entry name" value="STKc_IRAK"/>
    <property type="match status" value="1"/>
</dbReference>
<evidence type="ECO:0000256" key="9">
    <source>
        <dbReference type="ARBA" id="ARBA00022777"/>
    </source>
</evidence>
<dbReference type="SMART" id="SM00181">
    <property type="entry name" value="EGF"/>
    <property type="match status" value="2"/>
</dbReference>
<evidence type="ECO:0000313" key="23">
    <source>
        <dbReference type="EMBL" id="KAL3499425.1"/>
    </source>
</evidence>
<evidence type="ECO:0000256" key="11">
    <source>
        <dbReference type="ARBA" id="ARBA00022989"/>
    </source>
</evidence>
<dbReference type="Proteomes" id="UP001630127">
    <property type="component" value="Unassembled WGS sequence"/>
</dbReference>
<dbReference type="SUPFAM" id="SSF57196">
    <property type="entry name" value="EGF/Laminin"/>
    <property type="match status" value="1"/>
</dbReference>
<evidence type="ECO:0000259" key="22">
    <source>
        <dbReference type="PROSITE" id="PS50026"/>
    </source>
</evidence>
<feature type="signal peptide" evidence="20">
    <location>
        <begin position="1"/>
        <end position="27"/>
    </location>
</feature>
<keyword evidence="8 18" id="KW-0547">Nucleotide-binding</keyword>
<evidence type="ECO:0000256" key="8">
    <source>
        <dbReference type="ARBA" id="ARBA00022741"/>
    </source>
</evidence>
<gene>
    <name evidence="23" type="ORF">ACH5RR_038518</name>
</gene>
<keyword evidence="2" id="KW-0723">Serine/threonine-protein kinase</keyword>
<keyword evidence="6 20" id="KW-0732">Signal</keyword>
<dbReference type="Pfam" id="PF07645">
    <property type="entry name" value="EGF_CA"/>
    <property type="match status" value="1"/>
</dbReference>
<dbReference type="Gene3D" id="1.10.510.10">
    <property type="entry name" value="Transferase(Phosphotransferase) domain 1"/>
    <property type="match status" value="1"/>
</dbReference>
<evidence type="ECO:0000256" key="6">
    <source>
        <dbReference type="ARBA" id="ARBA00022729"/>
    </source>
</evidence>
<feature type="domain" description="EGF-like" evidence="22">
    <location>
        <begin position="256"/>
        <end position="308"/>
    </location>
</feature>
<dbReference type="CDD" id="cd00054">
    <property type="entry name" value="EGF_CA"/>
    <property type="match status" value="2"/>
</dbReference>
<evidence type="ECO:0000256" key="4">
    <source>
        <dbReference type="ARBA" id="ARBA00022679"/>
    </source>
</evidence>
<name>A0ABD2XZM0_9GENT</name>
<protein>
    <submittedName>
        <fullName evidence="23">Uncharacterized protein</fullName>
    </submittedName>
</protein>
<evidence type="ECO:0000256" key="20">
    <source>
        <dbReference type="SAM" id="SignalP"/>
    </source>
</evidence>
<evidence type="ECO:0000259" key="21">
    <source>
        <dbReference type="PROSITE" id="PS50011"/>
    </source>
</evidence>
<dbReference type="SUPFAM" id="SSF57184">
    <property type="entry name" value="Growth factor receptor domain"/>
    <property type="match status" value="1"/>
</dbReference>
<keyword evidence="3 17" id="KW-0245">EGF-like domain</keyword>
<dbReference type="PROSITE" id="PS01187">
    <property type="entry name" value="EGF_CA"/>
    <property type="match status" value="1"/>
</dbReference>
<dbReference type="InterPro" id="IPR025287">
    <property type="entry name" value="WAK_GUB"/>
</dbReference>
<dbReference type="PROSITE" id="PS00108">
    <property type="entry name" value="PROTEIN_KINASE_ST"/>
    <property type="match status" value="1"/>
</dbReference>
<evidence type="ECO:0000256" key="2">
    <source>
        <dbReference type="ARBA" id="ARBA00022527"/>
    </source>
</evidence>
<evidence type="ECO:0000256" key="19">
    <source>
        <dbReference type="SAM" id="Phobius"/>
    </source>
</evidence>
<evidence type="ECO:0000256" key="14">
    <source>
        <dbReference type="ARBA" id="ARBA00023180"/>
    </source>
</evidence>
<dbReference type="InterPro" id="IPR008271">
    <property type="entry name" value="Ser/Thr_kinase_AS"/>
</dbReference>
<sequence length="744" mass="83134">MPPQILLGQLMIRVAFVSLFLSKPAHASFSSPATKFPIAKRGCNDTCGDVKIPYPFGIGQGCYLDEGLGSFGITCNSSYNPPKAFLKDTKIDITEISPQGQLNVLQFIARECYDHTLGDEPRADYSLPKFAINRTSNKLIGIGCDTSTYAEGIRFQGHKNMKHKIRCISTCDTPNAVINGSCSGSGCCQASIPKGMKILNLTVRSVENHIFVRNFSPCSYAFFIQKSEFNFYFDNLTNLERTEKLPLVLNWAIGDENQTCETAKQNLSSYACQNNTICINGEGNYTGYRCSCKEGYQGNPYLTNNGCQDINECQMKENNSCKFKDFCHNFEGGYNCSCPEGYTINGDGKGSEGCIPRHKKHHQLLAGIITAGIMAGNVALLAFCSWCYNVYKKRKMTTLREKFFRDNGGLILQKKIKGQEESSSYTTKIFSIEGLKKATNNFHDSKIIGQGGFGIVYKGCLPDKREVAIKKSKLINHNQIEQFINEVVILSQVNHKNVVKLLGCCLETEVPLLVYEFINNGTLFKHLDDKHMASEICWDIRLKIAAETAEALSYLHSAASPPIIHRDIKTTNILLDKNYTARVSDFGASRLGPLDDTQFSTMVQGTRGYLDPEFFQTFQLTEKSDVYSFGVVLVELLTGKKPVCFERSEGEISLSHHFLSSMKENRLLEILEDRIVCEGNIEQLKQVASLAEQCLNVKGEDRLPMQHIAMELMGLRIASKHNWVQSANVEELSPLIDQQNQMPV</sequence>
<dbReference type="SMART" id="SM00220">
    <property type="entry name" value="S_TKc"/>
    <property type="match status" value="1"/>
</dbReference>
<evidence type="ECO:0000256" key="7">
    <source>
        <dbReference type="ARBA" id="ARBA00022737"/>
    </source>
</evidence>
<dbReference type="InterPro" id="IPR001881">
    <property type="entry name" value="EGF-like_Ca-bd_dom"/>
</dbReference>
<keyword evidence="9" id="KW-0418">Kinase</keyword>
<evidence type="ECO:0000256" key="5">
    <source>
        <dbReference type="ARBA" id="ARBA00022692"/>
    </source>
</evidence>
<dbReference type="Pfam" id="PF07714">
    <property type="entry name" value="PK_Tyr_Ser-Thr"/>
    <property type="match status" value="1"/>
</dbReference>
<evidence type="ECO:0000313" key="24">
    <source>
        <dbReference type="Proteomes" id="UP001630127"/>
    </source>
</evidence>
<keyword evidence="5 19" id="KW-0812">Transmembrane</keyword>
<keyword evidence="11 19" id="KW-1133">Transmembrane helix</keyword>
<feature type="domain" description="EGF-like" evidence="22">
    <location>
        <begin position="309"/>
        <end position="345"/>
    </location>
</feature>
<keyword evidence="12 19" id="KW-0472">Membrane</keyword>
<evidence type="ECO:0000256" key="10">
    <source>
        <dbReference type="ARBA" id="ARBA00022840"/>
    </source>
</evidence>
<keyword evidence="14" id="KW-0325">Glycoprotein</keyword>
<feature type="domain" description="Protein kinase" evidence="21">
    <location>
        <begin position="442"/>
        <end position="724"/>
    </location>
</feature>
<dbReference type="PANTHER" id="PTHR27005:SF468">
    <property type="entry name" value="OS01G0310500 PROTEIN"/>
    <property type="match status" value="1"/>
</dbReference>
<dbReference type="AlphaFoldDB" id="A0ABD2XZM0"/>
<dbReference type="PROSITE" id="PS50011">
    <property type="entry name" value="PROTEIN_KINASE_DOM"/>
    <property type="match status" value="1"/>
</dbReference>
<dbReference type="PROSITE" id="PS50026">
    <property type="entry name" value="EGF_3"/>
    <property type="match status" value="2"/>
</dbReference>
<feature type="chain" id="PRO_5044754066" evidence="20">
    <location>
        <begin position="28"/>
        <end position="744"/>
    </location>
</feature>
<keyword evidence="7" id="KW-0677">Repeat</keyword>
<comment type="subcellular location">
    <subcellularLocation>
        <location evidence="1">Membrane</location>
        <topology evidence="1">Single-pass type I membrane protein</topology>
    </subcellularLocation>
</comment>
<evidence type="ECO:0000256" key="3">
    <source>
        <dbReference type="ARBA" id="ARBA00022536"/>
    </source>
</evidence>
<keyword evidence="13" id="KW-1015">Disulfide bond</keyword>
<proteinExistence type="predicted"/>
<evidence type="ECO:0000256" key="16">
    <source>
        <dbReference type="ARBA" id="ARBA00047951"/>
    </source>
</evidence>
<feature type="transmembrane region" description="Helical" evidence="19">
    <location>
        <begin position="364"/>
        <end position="391"/>
    </location>
</feature>
<dbReference type="SMART" id="SM00179">
    <property type="entry name" value="EGF_CA"/>
    <property type="match status" value="2"/>
</dbReference>
<dbReference type="Pfam" id="PF13947">
    <property type="entry name" value="GUB_WAK_bind"/>
    <property type="match status" value="1"/>
</dbReference>
<keyword evidence="24" id="KW-1185">Reference proteome</keyword>
<keyword evidence="10 18" id="KW-0067">ATP-binding</keyword>
<dbReference type="InterPro" id="IPR045274">
    <property type="entry name" value="WAK-like"/>
</dbReference>
<dbReference type="InterPro" id="IPR011009">
    <property type="entry name" value="Kinase-like_dom_sf"/>
</dbReference>
<dbReference type="InterPro" id="IPR000742">
    <property type="entry name" value="EGF"/>
</dbReference>
<evidence type="ECO:0000256" key="13">
    <source>
        <dbReference type="ARBA" id="ARBA00023157"/>
    </source>
</evidence>
<dbReference type="PROSITE" id="PS00010">
    <property type="entry name" value="ASX_HYDROXYL"/>
    <property type="match status" value="1"/>
</dbReference>
<evidence type="ECO:0000256" key="15">
    <source>
        <dbReference type="ARBA" id="ARBA00047558"/>
    </source>
</evidence>
<comment type="caution">
    <text evidence="23">The sequence shown here is derived from an EMBL/GenBank/DDBJ whole genome shotgun (WGS) entry which is preliminary data.</text>
</comment>
<evidence type="ECO:0000256" key="17">
    <source>
        <dbReference type="PROSITE-ProRule" id="PRU00076"/>
    </source>
</evidence>
<dbReference type="GO" id="GO:0005524">
    <property type="term" value="F:ATP binding"/>
    <property type="evidence" value="ECO:0007669"/>
    <property type="project" value="UniProtKB-UniRule"/>
</dbReference>
<dbReference type="PANTHER" id="PTHR27005">
    <property type="entry name" value="WALL-ASSOCIATED RECEPTOR KINASE-LIKE 21"/>
    <property type="match status" value="1"/>
</dbReference>
<evidence type="ECO:0000256" key="1">
    <source>
        <dbReference type="ARBA" id="ARBA00004479"/>
    </source>
</evidence>
<dbReference type="Gene3D" id="3.30.200.20">
    <property type="entry name" value="Phosphorylase Kinase, domain 1"/>
    <property type="match status" value="1"/>
</dbReference>
<dbReference type="GO" id="GO:0016020">
    <property type="term" value="C:membrane"/>
    <property type="evidence" value="ECO:0007669"/>
    <property type="project" value="UniProtKB-SubCell"/>
</dbReference>
<dbReference type="PROSITE" id="PS00107">
    <property type="entry name" value="PROTEIN_KINASE_ATP"/>
    <property type="match status" value="1"/>
</dbReference>
<dbReference type="InterPro" id="IPR000719">
    <property type="entry name" value="Prot_kinase_dom"/>
</dbReference>
<dbReference type="InterPro" id="IPR000152">
    <property type="entry name" value="EGF-type_Asp/Asn_hydroxyl_site"/>
</dbReference>
<dbReference type="FunFam" id="3.30.200.20:FF:000043">
    <property type="entry name" value="Wall-associated receptor kinase 2"/>
    <property type="match status" value="1"/>
</dbReference>
<dbReference type="InterPro" id="IPR009030">
    <property type="entry name" value="Growth_fac_rcpt_cys_sf"/>
</dbReference>
<comment type="caution">
    <text evidence="17">Lacks conserved residue(s) required for the propagation of feature annotation.</text>
</comment>
<accession>A0ABD2XZM0</accession>
<organism evidence="23 24">
    <name type="scientific">Cinchona calisaya</name>
    <dbReference type="NCBI Taxonomy" id="153742"/>
    <lineage>
        <taxon>Eukaryota</taxon>
        <taxon>Viridiplantae</taxon>
        <taxon>Streptophyta</taxon>
        <taxon>Embryophyta</taxon>
        <taxon>Tracheophyta</taxon>
        <taxon>Spermatophyta</taxon>
        <taxon>Magnoliopsida</taxon>
        <taxon>eudicotyledons</taxon>
        <taxon>Gunneridae</taxon>
        <taxon>Pentapetalae</taxon>
        <taxon>asterids</taxon>
        <taxon>lamiids</taxon>
        <taxon>Gentianales</taxon>
        <taxon>Rubiaceae</taxon>
        <taxon>Cinchonoideae</taxon>
        <taxon>Cinchoneae</taxon>
        <taxon>Cinchona</taxon>
    </lineage>
</organism>
<reference evidence="23 24" key="1">
    <citation type="submission" date="2024-11" db="EMBL/GenBank/DDBJ databases">
        <title>A near-complete genome assembly of Cinchona calisaya.</title>
        <authorList>
            <person name="Lian D.C."/>
            <person name="Zhao X.W."/>
            <person name="Wei L."/>
        </authorList>
    </citation>
    <scope>NUCLEOTIDE SEQUENCE [LARGE SCALE GENOMIC DNA]</scope>
    <source>
        <tissue evidence="23">Nenye</tissue>
    </source>
</reference>
<dbReference type="SUPFAM" id="SSF56112">
    <property type="entry name" value="Protein kinase-like (PK-like)"/>
    <property type="match status" value="1"/>
</dbReference>
<dbReference type="GO" id="GO:0004674">
    <property type="term" value="F:protein serine/threonine kinase activity"/>
    <property type="evidence" value="ECO:0007669"/>
    <property type="project" value="UniProtKB-KW"/>
</dbReference>
<dbReference type="InterPro" id="IPR049883">
    <property type="entry name" value="NOTCH1_EGF-like"/>
</dbReference>
<comment type="catalytic activity">
    <reaction evidence="15">
        <text>L-seryl-[protein] + ATP = O-phospho-L-seryl-[protein] + ADP + H(+)</text>
        <dbReference type="Rhea" id="RHEA:17989"/>
        <dbReference type="Rhea" id="RHEA-COMP:9863"/>
        <dbReference type="Rhea" id="RHEA-COMP:11604"/>
        <dbReference type="ChEBI" id="CHEBI:15378"/>
        <dbReference type="ChEBI" id="CHEBI:29999"/>
        <dbReference type="ChEBI" id="CHEBI:30616"/>
        <dbReference type="ChEBI" id="CHEBI:83421"/>
        <dbReference type="ChEBI" id="CHEBI:456216"/>
    </reaction>
</comment>
<dbReference type="EMBL" id="JBJUIK010000016">
    <property type="protein sequence ID" value="KAL3499425.1"/>
    <property type="molecule type" value="Genomic_DNA"/>
</dbReference>